<feature type="transmembrane region" description="Helical" evidence="2">
    <location>
        <begin position="498"/>
        <end position="521"/>
    </location>
</feature>
<dbReference type="AlphaFoldDB" id="A0A8K0UTT3"/>
<feature type="domain" description="LCCL" evidence="3">
    <location>
        <begin position="155"/>
        <end position="274"/>
    </location>
</feature>
<organism evidence="4 5">
    <name type="scientific">Cristinia sonorae</name>
    <dbReference type="NCBI Taxonomy" id="1940300"/>
    <lineage>
        <taxon>Eukaryota</taxon>
        <taxon>Fungi</taxon>
        <taxon>Dikarya</taxon>
        <taxon>Basidiomycota</taxon>
        <taxon>Agaricomycotina</taxon>
        <taxon>Agaricomycetes</taxon>
        <taxon>Agaricomycetidae</taxon>
        <taxon>Agaricales</taxon>
        <taxon>Pleurotineae</taxon>
        <taxon>Stephanosporaceae</taxon>
        <taxon>Cristinia</taxon>
    </lineage>
</organism>
<reference evidence="4" key="1">
    <citation type="journal article" date="2021" name="New Phytol.">
        <title>Evolutionary innovations through gain and loss of genes in the ectomycorrhizal Boletales.</title>
        <authorList>
            <person name="Wu G."/>
            <person name="Miyauchi S."/>
            <person name="Morin E."/>
            <person name="Kuo A."/>
            <person name="Drula E."/>
            <person name="Varga T."/>
            <person name="Kohler A."/>
            <person name="Feng B."/>
            <person name="Cao Y."/>
            <person name="Lipzen A."/>
            <person name="Daum C."/>
            <person name="Hundley H."/>
            <person name="Pangilinan J."/>
            <person name="Johnson J."/>
            <person name="Barry K."/>
            <person name="LaButti K."/>
            <person name="Ng V."/>
            <person name="Ahrendt S."/>
            <person name="Min B."/>
            <person name="Choi I.G."/>
            <person name="Park H."/>
            <person name="Plett J.M."/>
            <person name="Magnuson J."/>
            <person name="Spatafora J.W."/>
            <person name="Nagy L.G."/>
            <person name="Henrissat B."/>
            <person name="Grigoriev I.V."/>
            <person name="Yang Z.L."/>
            <person name="Xu J."/>
            <person name="Martin F.M."/>
        </authorList>
    </citation>
    <scope>NUCLEOTIDE SEQUENCE</scope>
    <source>
        <strain evidence="4">KKN 215</strain>
    </source>
</reference>
<comment type="caution">
    <text evidence="4">The sequence shown here is derived from an EMBL/GenBank/DDBJ whole genome shotgun (WGS) entry which is preliminary data.</text>
</comment>
<evidence type="ECO:0000256" key="1">
    <source>
        <dbReference type="SAM" id="MobiDB-lite"/>
    </source>
</evidence>
<evidence type="ECO:0000256" key="2">
    <source>
        <dbReference type="SAM" id="Phobius"/>
    </source>
</evidence>
<dbReference type="Gene3D" id="2.170.130.20">
    <property type="entry name" value="LCCL-like domain"/>
    <property type="match status" value="1"/>
</dbReference>
<dbReference type="PROSITE" id="PS50820">
    <property type="entry name" value="LCCL"/>
    <property type="match status" value="1"/>
</dbReference>
<feature type="region of interest" description="Disordered" evidence="1">
    <location>
        <begin position="1"/>
        <end position="61"/>
    </location>
</feature>
<dbReference type="PANTHER" id="PTHR31331">
    <property type="entry name" value="LCCL DOMAIN PROTEIN (AFU_ORTHOLOGUE AFUA_5G08630)"/>
    <property type="match status" value="1"/>
</dbReference>
<proteinExistence type="predicted"/>
<dbReference type="Pfam" id="PF03815">
    <property type="entry name" value="LCCL"/>
    <property type="match status" value="1"/>
</dbReference>
<feature type="transmembrane region" description="Helical" evidence="2">
    <location>
        <begin position="423"/>
        <end position="441"/>
    </location>
</feature>
<dbReference type="SUPFAM" id="SSF69848">
    <property type="entry name" value="LCCL domain"/>
    <property type="match status" value="1"/>
</dbReference>
<keyword evidence="2" id="KW-1133">Transmembrane helix</keyword>
<accession>A0A8K0UTT3</accession>
<keyword evidence="2" id="KW-0812">Transmembrane</keyword>
<feature type="transmembrane region" description="Helical" evidence="2">
    <location>
        <begin position="453"/>
        <end position="470"/>
    </location>
</feature>
<protein>
    <recommendedName>
        <fullName evidence="3">LCCL domain-containing protein</fullName>
    </recommendedName>
</protein>
<gene>
    <name evidence="4" type="ORF">BXZ70DRAFT_928537</name>
</gene>
<feature type="transmembrane region" description="Helical" evidence="2">
    <location>
        <begin position="322"/>
        <end position="340"/>
    </location>
</feature>
<feature type="transmembrane region" description="Helical" evidence="2">
    <location>
        <begin position="352"/>
        <end position="375"/>
    </location>
</feature>
<dbReference type="PANTHER" id="PTHR31331:SF1">
    <property type="entry name" value="CYSTEINE RICH SECRETORY PROTEIN LCCL DOMAIN CONTAINING 2"/>
    <property type="match status" value="1"/>
</dbReference>
<evidence type="ECO:0000313" key="5">
    <source>
        <dbReference type="Proteomes" id="UP000813824"/>
    </source>
</evidence>
<feature type="transmembrane region" description="Helical" evidence="2">
    <location>
        <begin position="387"/>
        <end position="403"/>
    </location>
</feature>
<evidence type="ECO:0000313" key="4">
    <source>
        <dbReference type="EMBL" id="KAH8102430.1"/>
    </source>
</evidence>
<dbReference type="InterPro" id="IPR051957">
    <property type="entry name" value="CRISP-LCCL_domain"/>
</dbReference>
<evidence type="ECO:0000259" key="3">
    <source>
        <dbReference type="PROSITE" id="PS50820"/>
    </source>
</evidence>
<name>A0A8K0UTT3_9AGAR</name>
<dbReference type="InterPro" id="IPR036609">
    <property type="entry name" value="LCCL_sf"/>
</dbReference>
<feature type="transmembrane region" description="Helical" evidence="2">
    <location>
        <begin position="298"/>
        <end position="317"/>
    </location>
</feature>
<keyword evidence="5" id="KW-1185">Reference proteome</keyword>
<dbReference type="EMBL" id="JAEVFJ010000009">
    <property type="protein sequence ID" value="KAH8102430.1"/>
    <property type="molecule type" value="Genomic_DNA"/>
</dbReference>
<feature type="compositionally biased region" description="Polar residues" evidence="1">
    <location>
        <begin position="35"/>
        <end position="48"/>
    </location>
</feature>
<keyword evidence="2" id="KW-0472">Membrane</keyword>
<sequence length="634" mass="70400">MERGRASESSSTFLTCPAPDVNVQTLDYYPPTSPPEQQSKPQSTTSLQPVEVADAEEQRPSVPWYEQRARRFGSQHPRLSKVWHYFRGPRPKRDLAEPTPFLTFTFHSGRRIALESAWIRLTRRFTAPWLFCLLAIGYIIGFAFFSRTQSFLVPAESFIGCTSTYWLANDGCGLDGQACGPFDFNSSFDFRCPAQCKSVILQNPRTVGDEQTAFVPLIVGGGDENRTYRGDTFICAAAIQDGLISNSKGGCATVQVVANFTDFLPFTANGLTSIGFPTIFPVGFRLRPTNNLSSCSDLRNPALAFNVLITALIFLVLRPRPIIAFWCLVCIGFWHVSLFSQPQSTPPPLDTAFAIFLPALFVSYAYWRLAFRFVLPIFSRMPLEGTVWYLGPFWVGVLSNVVFDKIPISRLTASDITQRKGGIIAFVIILIVLVCIAVNQVRVIRKTGWLPYYLRWYIIGGLVILVLSQLPGLELRLHHYIFATALMPGTAFPTRLSAIYQGLLLGIFLNGVAAFGFASILQTSKDLRRDAPLGSALPSFRTNATNYNSSVPLQNQTIFWDALVDDSWDGFALLIDDVERYVGTALNYSLASLQTGLPHFFRLAYTSGGQTADFTKAATLWPNGTWVDPPPGPS</sequence>
<dbReference type="OrthoDB" id="441660at2759"/>
<dbReference type="InterPro" id="IPR004043">
    <property type="entry name" value="LCCL"/>
</dbReference>
<feature type="transmembrane region" description="Helical" evidence="2">
    <location>
        <begin position="125"/>
        <end position="145"/>
    </location>
</feature>
<dbReference type="Proteomes" id="UP000813824">
    <property type="component" value="Unassembled WGS sequence"/>
</dbReference>